<feature type="compositionally biased region" description="Low complexity" evidence="1">
    <location>
        <begin position="97"/>
        <end position="113"/>
    </location>
</feature>
<sequence>MANLERASSVMLADRSVGTSGIESWNARRLPLFVVWTFRTPAITCCVSVLYRREVLPRGVMIEKTGGDEYFSNRHAVGALQVAVVSTADKESDSRAAMRSPARRPTASRGVGI</sequence>
<feature type="region of interest" description="Disordered" evidence="1">
    <location>
        <begin position="89"/>
        <end position="113"/>
    </location>
</feature>
<evidence type="ECO:0000313" key="3">
    <source>
        <dbReference type="Proteomes" id="UP000682266"/>
    </source>
</evidence>
<comment type="caution">
    <text evidence="2">The sequence shown here is derived from an EMBL/GenBank/DDBJ whole genome shotgun (WGS) entry which is preliminary data.</text>
</comment>
<dbReference type="AlphaFoldDB" id="A0AA41E3M7"/>
<dbReference type="Proteomes" id="UP000682266">
    <property type="component" value="Unassembled WGS sequence"/>
</dbReference>
<accession>A0AA41E3M7</accession>
<protein>
    <submittedName>
        <fullName evidence="2">Uncharacterized protein</fullName>
    </submittedName>
</protein>
<organism evidence="2 3">
    <name type="scientific">Burkholderia ambifaria</name>
    <dbReference type="NCBI Taxonomy" id="152480"/>
    <lineage>
        <taxon>Bacteria</taxon>
        <taxon>Pseudomonadati</taxon>
        <taxon>Pseudomonadota</taxon>
        <taxon>Betaproteobacteria</taxon>
        <taxon>Burkholderiales</taxon>
        <taxon>Burkholderiaceae</taxon>
        <taxon>Burkholderia</taxon>
        <taxon>Burkholderia cepacia complex</taxon>
    </lineage>
</organism>
<reference evidence="2" key="1">
    <citation type="submission" date="2021-04" db="EMBL/GenBank/DDBJ databases">
        <title>A collection of bacterial strains from the Burkholderia cepacia Research Laboratory and Repository.</title>
        <authorList>
            <person name="Lipuma J."/>
            <person name="Spilker T."/>
        </authorList>
    </citation>
    <scope>NUCLEOTIDE SEQUENCE</scope>
    <source>
        <strain evidence="2">AU36012</strain>
    </source>
</reference>
<evidence type="ECO:0000313" key="2">
    <source>
        <dbReference type="EMBL" id="MBR8127846.1"/>
    </source>
</evidence>
<gene>
    <name evidence="2" type="ORF">KDW93_02345</name>
</gene>
<dbReference type="RefSeq" id="WP_146124485.1">
    <property type="nucleotide sequence ID" value="NZ_CADERF010000002.1"/>
</dbReference>
<proteinExistence type="predicted"/>
<dbReference type="EMBL" id="JAGSVG010000002">
    <property type="protein sequence ID" value="MBR8127846.1"/>
    <property type="molecule type" value="Genomic_DNA"/>
</dbReference>
<evidence type="ECO:0000256" key="1">
    <source>
        <dbReference type="SAM" id="MobiDB-lite"/>
    </source>
</evidence>
<name>A0AA41E3M7_9BURK</name>